<dbReference type="FunFam" id="3.40.605.10:FF:000026">
    <property type="entry name" value="Aldehyde dehydrogenase, putative"/>
    <property type="match status" value="1"/>
</dbReference>
<accession>A0A7W6CQZ0</accession>
<proteinExistence type="inferred from homology"/>
<dbReference type="AlphaFoldDB" id="A0A7W6CQZ0"/>
<dbReference type="Gene3D" id="3.40.309.10">
    <property type="entry name" value="Aldehyde Dehydrogenase, Chain A, domain 2"/>
    <property type="match status" value="1"/>
</dbReference>
<dbReference type="FunFam" id="3.40.309.10:FF:000001">
    <property type="entry name" value="Mitochondrial aldehyde dehydrogenase 2"/>
    <property type="match status" value="1"/>
</dbReference>
<dbReference type="InterPro" id="IPR016160">
    <property type="entry name" value="Ald_DH_CS_CYS"/>
</dbReference>
<evidence type="ECO:0000313" key="7">
    <source>
        <dbReference type="EMBL" id="MBB3956077.1"/>
    </source>
</evidence>
<evidence type="ECO:0000313" key="8">
    <source>
        <dbReference type="Proteomes" id="UP000548867"/>
    </source>
</evidence>
<protein>
    <submittedName>
        <fullName evidence="7">Aldehyde dehydrogenase (NAD+)</fullName>
        <ecNumber evidence="7">1.2.1.3</ecNumber>
    </submittedName>
</protein>
<feature type="active site" evidence="4">
    <location>
        <position position="265"/>
    </location>
</feature>
<reference evidence="7 8" key="1">
    <citation type="submission" date="2020-08" db="EMBL/GenBank/DDBJ databases">
        <title>Genomic Encyclopedia of Type Strains, Phase IV (KMG-IV): sequencing the most valuable type-strain genomes for metagenomic binning, comparative biology and taxonomic classification.</title>
        <authorList>
            <person name="Goeker M."/>
        </authorList>
    </citation>
    <scope>NUCLEOTIDE SEQUENCE [LARGE SCALE GENOMIC DNA]</scope>
    <source>
        <strain evidence="7 8">DSM 27057</strain>
    </source>
</reference>
<keyword evidence="8" id="KW-1185">Reference proteome</keyword>
<comment type="caution">
    <text evidence="7">The sequence shown here is derived from an EMBL/GenBank/DDBJ whole genome shotgun (WGS) entry which is preliminary data.</text>
</comment>
<organism evidence="7 8">
    <name type="scientific">Novosphingobium sediminicola</name>
    <dbReference type="NCBI Taxonomy" id="563162"/>
    <lineage>
        <taxon>Bacteria</taxon>
        <taxon>Pseudomonadati</taxon>
        <taxon>Pseudomonadota</taxon>
        <taxon>Alphaproteobacteria</taxon>
        <taxon>Sphingomonadales</taxon>
        <taxon>Sphingomonadaceae</taxon>
        <taxon>Novosphingobium</taxon>
    </lineage>
</organism>
<sequence>MTDYSSISAFRPAWLGDGRKKLLINGEAVDALSGETFNSISASTGELVAQLALAGGDDVDRAVKAARAAFEGPWSRFKPAERQTVILKLAELVDAECDDLAMLDTLEMGRPITASRGLRGMLKRSLHHFAGAATAIYGQTMGNSFPVDLLSYTLREPIGVVGAIIPWNGPLFSAAWKIGPVLATGCTIVLKPAEDAGLSALRFAELCHEAGVPPGVVNVVTGAGATGAALSAHPDVDKVAFTGSGPTGARIVEASARTFKKVTMELGGKSPNIIFADANLDAAIPASAMGVFNNSGQVCAAGTRIYVERPVYEEFVGRFAAFADGLKVGLSLDPATQIGPIVSGKQFDRVSDYLALGAQQGARLITGGGRVTAGGLDKGYWVAPTVFADVRDDMRIACEEIFGPVASIMPFDTFDEVIARANATRFGLAGGVWTKDIDKAMSAVKRIRAGSVWVNHYFAMDPAVPFGGYKMSGFGREGGHEHIDAYLQTKGVWIKTN</sequence>
<evidence type="ECO:0000256" key="2">
    <source>
        <dbReference type="ARBA" id="ARBA00023002"/>
    </source>
</evidence>
<dbReference type="EC" id="1.2.1.3" evidence="7"/>
<dbReference type="PROSITE" id="PS00687">
    <property type="entry name" value="ALDEHYDE_DEHYDR_GLU"/>
    <property type="match status" value="1"/>
</dbReference>
<keyword evidence="2 5" id="KW-0560">Oxidoreductase</keyword>
<dbReference type="InterPro" id="IPR016161">
    <property type="entry name" value="Ald_DH/histidinol_DH"/>
</dbReference>
<feature type="domain" description="Aldehyde dehydrogenase" evidence="6">
    <location>
        <begin position="33"/>
        <end position="491"/>
    </location>
</feature>
<dbReference type="PANTHER" id="PTHR11699">
    <property type="entry name" value="ALDEHYDE DEHYDROGENASE-RELATED"/>
    <property type="match status" value="1"/>
</dbReference>
<dbReference type="FunFam" id="3.40.605.10:FF:000007">
    <property type="entry name" value="NAD/NADP-dependent betaine aldehyde dehydrogenase"/>
    <property type="match status" value="1"/>
</dbReference>
<evidence type="ECO:0000256" key="5">
    <source>
        <dbReference type="RuleBase" id="RU003345"/>
    </source>
</evidence>
<dbReference type="InterPro" id="IPR016163">
    <property type="entry name" value="Ald_DH_C"/>
</dbReference>
<comment type="similarity">
    <text evidence="1 5">Belongs to the aldehyde dehydrogenase family.</text>
</comment>
<evidence type="ECO:0000256" key="1">
    <source>
        <dbReference type="ARBA" id="ARBA00009986"/>
    </source>
</evidence>
<evidence type="ECO:0000256" key="4">
    <source>
        <dbReference type="PROSITE-ProRule" id="PRU10007"/>
    </source>
</evidence>
<gene>
    <name evidence="7" type="ORF">GGR38_003034</name>
</gene>
<dbReference type="InterPro" id="IPR015590">
    <property type="entry name" value="Aldehyde_DH_dom"/>
</dbReference>
<evidence type="ECO:0000259" key="6">
    <source>
        <dbReference type="Pfam" id="PF00171"/>
    </source>
</evidence>
<dbReference type="InterPro" id="IPR016162">
    <property type="entry name" value="Ald_DH_N"/>
</dbReference>
<dbReference type="InterPro" id="IPR029510">
    <property type="entry name" value="Ald_DH_CS_GLU"/>
</dbReference>
<dbReference type="Gene3D" id="3.40.605.10">
    <property type="entry name" value="Aldehyde Dehydrogenase, Chain A, domain 1"/>
    <property type="match status" value="1"/>
</dbReference>
<dbReference type="PROSITE" id="PS00070">
    <property type="entry name" value="ALDEHYDE_DEHYDR_CYS"/>
    <property type="match status" value="1"/>
</dbReference>
<dbReference type="Pfam" id="PF00171">
    <property type="entry name" value="Aldedh"/>
    <property type="match status" value="1"/>
</dbReference>
<name>A0A7W6CQZ0_9SPHN</name>
<evidence type="ECO:0000256" key="3">
    <source>
        <dbReference type="ARBA" id="ARBA00023097"/>
    </source>
</evidence>
<dbReference type="RefSeq" id="WP_183626938.1">
    <property type="nucleotide sequence ID" value="NZ_JACIDX010000011.1"/>
</dbReference>
<dbReference type="SUPFAM" id="SSF53720">
    <property type="entry name" value="ALDH-like"/>
    <property type="match status" value="1"/>
</dbReference>
<dbReference type="GO" id="GO:0004029">
    <property type="term" value="F:aldehyde dehydrogenase (NAD+) activity"/>
    <property type="evidence" value="ECO:0007669"/>
    <property type="project" value="UniProtKB-EC"/>
</dbReference>
<dbReference type="Proteomes" id="UP000548867">
    <property type="component" value="Unassembled WGS sequence"/>
</dbReference>
<keyword evidence="3" id="KW-0558">Oxidation</keyword>
<dbReference type="EMBL" id="JACIDX010000011">
    <property type="protein sequence ID" value="MBB3956077.1"/>
    <property type="molecule type" value="Genomic_DNA"/>
</dbReference>